<gene>
    <name evidence="2" type="ORF">FHY64_14225</name>
</gene>
<dbReference type="SUPFAM" id="SSF51735">
    <property type="entry name" value="NAD(P)-binding Rossmann-fold domains"/>
    <property type="match status" value="1"/>
</dbReference>
<dbReference type="SUPFAM" id="SSF56059">
    <property type="entry name" value="Glutathione synthetase ATP-binding domain-like"/>
    <property type="match status" value="1"/>
</dbReference>
<dbReference type="GO" id="GO:0005524">
    <property type="term" value="F:ATP binding"/>
    <property type="evidence" value="ECO:0007669"/>
    <property type="project" value="InterPro"/>
</dbReference>
<dbReference type="Gene3D" id="3.40.50.20">
    <property type="match status" value="1"/>
</dbReference>
<dbReference type="InterPro" id="IPR036291">
    <property type="entry name" value="NAD(P)-bd_dom_sf"/>
</dbReference>
<keyword evidence="3" id="KW-1185">Reference proteome</keyword>
<evidence type="ECO:0000313" key="3">
    <source>
        <dbReference type="Proteomes" id="UP000314011"/>
    </source>
</evidence>
<dbReference type="RefSeq" id="WP_140195951.1">
    <property type="nucleotide sequence ID" value="NZ_CP065915.1"/>
</dbReference>
<organism evidence="2 3">
    <name type="scientific">Pelagovum pacificum</name>
    <dbReference type="NCBI Taxonomy" id="2588711"/>
    <lineage>
        <taxon>Bacteria</taxon>
        <taxon>Pseudomonadati</taxon>
        <taxon>Pseudomonadota</taxon>
        <taxon>Alphaproteobacteria</taxon>
        <taxon>Rhodobacterales</taxon>
        <taxon>Paracoccaceae</taxon>
        <taxon>Pelagovum</taxon>
    </lineage>
</organism>
<sequence length="381" mass="41019">MPATVLITGARAPVALHLARLLATAGCRVILADSLRFPLSGSSALVARYVRLPAPRDDPDLFAVALAELLTSERIDLVIPTCEEVLHLARAWSETAMPAVLFAPPLHLLSEVHDKYRFIERARALGLAVPETVLLSSDADLDAVRHRAHDLVFKPVWSRFATRTRVRPAPTALRIRPTEAAPWVAQDYLAGREISAYAIANGGQLSALSVYHVPFRAGRGAGVCFAPVEVPAVRSFVERFVAGTGWTGQVSFDFIETAEGGVLPLECNPRATSGLHFFSDGAAVLSAILGQAFATPDVTGPLGVRLALALYGGPAALRHGRLSDFRQMWRETADVLDWPGDPRPGRLQWRALAEIAAIAARNGISLQAASTRDIEWNGPEG</sequence>
<protein>
    <submittedName>
        <fullName evidence="2">ATP-grasp domain-containing protein</fullName>
    </submittedName>
</protein>
<comment type="caution">
    <text evidence="2">The sequence shown here is derived from an EMBL/GenBank/DDBJ whole genome shotgun (WGS) entry which is preliminary data.</text>
</comment>
<reference evidence="2 3" key="1">
    <citation type="submission" date="2019-06" db="EMBL/GenBank/DDBJ databases">
        <title>Genome of new Rhodobacteraceae sp. SM1903.</title>
        <authorList>
            <person name="Ren X."/>
        </authorList>
    </citation>
    <scope>NUCLEOTIDE SEQUENCE [LARGE SCALE GENOMIC DNA]</scope>
    <source>
        <strain evidence="2 3">SM1903</strain>
    </source>
</reference>
<evidence type="ECO:0000259" key="1">
    <source>
        <dbReference type="Pfam" id="PF02655"/>
    </source>
</evidence>
<name>A0A5C5GB32_9RHOB</name>
<dbReference type="Gene3D" id="3.30.470.20">
    <property type="entry name" value="ATP-grasp fold, B domain"/>
    <property type="match status" value="1"/>
</dbReference>
<dbReference type="Pfam" id="PF02655">
    <property type="entry name" value="ATP-grasp_3"/>
    <property type="match status" value="1"/>
</dbReference>
<dbReference type="Proteomes" id="UP000314011">
    <property type="component" value="Unassembled WGS sequence"/>
</dbReference>
<accession>A0A5C5GB32</accession>
<evidence type="ECO:0000313" key="2">
    <source>
        <dbReference type="EMBL" id="TNY31184.1"/>
    </source>
</evidence>
<dbReference type="InterPro" id="IPR003806">
    <property type="entry name" value="ATP-grasp_PylC-type"/>
</dbReference>
<proteinExistence type="predicted"/>
<dbReference type="EMBL" id="VFFF01000002">
    <property type="protein sequence ID" value="TNY31184.1"/>
    <property type="molecule type" value="Genomic_DNA"/>
</dbReference>
<feature type="domain" description="ATP-grasp fold PylC-type" evidence="1">
    <location>
        <begin position="113"/>
        <end position="273"/>
    </location>
</feature>
<dbReference type="GO" id="GO:0046872">
    <property type="term" value="F:metal ion binding"/>
    <property type="evidence" value="ECO:0007669"/>
    <property type="project" value="InterPro"/>
</dbReference>
<dbReference type="AlphaFoldDB" id="A0A5C5GB32"/>
<dbReference type="OrthoDB" id="40611at2"/>